<name>A0AAV5IPT8_9ROSI</name>
<dbReference type="AlphaFoldDB" id="A0AAV5IPT8"/>
<keyword evidence="2" id="KW-1185">Reference proteome</keyword>
<accession>A0AAV5IPT8</accession>
<proteinExistence type="predicted"/>
<organism evidence="1 2">
    <name type="scientific">Rubroshorea leprosula</name>
    <dbReference type="NCBI Taxonomy" id="152421"/>
    <lineage>
        <taxon>Eukaryota</taxon>
        <taxon>Viridiplantae</taxon>
        <taxon>Streptophyta</taxon>
        <taxon>Embryophyta</taxon>
        <taxon>Tracheophyta</taxon>
        <taxon>Spermatophyta</taxon>
        <taxon>Magnoliopsida</taxon>
        <taxon>eudicotyledons</taxon>
        <taxon>Gunneridae</taxon>
        <taxon>Pentapetalae</taxon>
        <taxon>rosids</taxon>
        <taxon>malvids</taxon>
        <taxon>Malvales</taxon>
        <taxon>Dipterocarpaceae</taxon>
        <taxon>Rubroshorea</taxon>
    </lineage>
</organism>
<evidence type="ECO:0000313" key="2">
    <source>
        <dbReference type="Proteomes" id="UP001054252"/>
    </source>
</evidence>
<gene>
    <name evidence="1" type="ORF">SLEP1_g13229</name>
</gene>
<dbReference type="Proteomes" id="UP001054252">
    <property type="component" value="Unassembled WGS sequence"/>
</dbReference>
<evidence type="ECO:0000313" key="1">
    <source>
        <dbReference type="EMBL" id="GKV00560.1"/>
    </source>
</evidence>
<protein>
    <submittedName>
        <fullName evidence="1">Uncharacterized protein</fullName>
    </submittedName>
</protein>
<comment type="caution">
    <text evidence="1">The sequence shown here is derived from an EMBL/GenBank/DDBJ whole genome shotgun (WGS) entry which is preliminary data.</text>
</comment>
<reference evidence="1 2" key="1">
    <citation type="journal article" date="2021" name="Commun. Biol.">
        <title>The genome of Shorea leprosula (Dipterocarpaceae) highlights the ecological relevance of drought in aseasonal tropical rainforests.</title>
        <authorList>
            <person name="Ng K.K.S."/>
            <person name="Kobayashi M.J."/>
            <person name="Fawcett J.A."/>
            <person name="Hatakeyama M."/>
            <person name="Paape T."/>
            <person name="Ng C.H."/>
            <person name="Ang C.C."/>
            <person name="Tnah L.H."/>
            <person name="Lee C.T."/>
            <person name="Nishiyama T."/>
            <person name="Sese J."/>
            <person name="O'Brien M.J."/>
            <person name="Copetti D."/>
            <person name="Mohd Noor M.I."/>
            <person name="Ong R.C."/>
            <person name="Putra M."/>
            <person name="Sireger I.Z."/>
            <person name="Indrioko S."/>
            <person name="Kosugi Y."/>
            <person name="Izuno A."/>
            <person name="Isagi Y."/>
            <person name="Lee S.L."/>
            <person name="Shimizu K.K."/>
        </authorList>
    </citation>
    <scope>NUCLEOTIDE SEQUENCE [LARGE SCALE GENOMIC DNA]</scope>
    <source>
        <strain evidence="1">214</strain>
    </source>
</reference>
<sequence length="68" mass="7353">MVNGRGEEHGGFQEVHRNRGIEMEASFDGGLALLISIVGFSGNWEMVVMAVTVSAGKKIAIDAISYWI</sequence>
<dbReference type="EMBL" id="BPVZ01000015">
    <property type="protein sequence ID" value="GKV00560.1"/>
    <property type="molecule type" value="Genomic_DNA"/>
</dbReference>